<keyword evidence="3" id="KW-0808">Transferase</keyword>
<feature type="region of interest" description="Disordered" evidence="1">
    <location>
        <begin position="343"/>
        <end position="368"/>
    </location>
</feature>
<dbReference type="RefSeq" id="WP_158674341.1">
    <property type="nucleotide sequence ID" value="NZ_RJKN01000010.1"/>
</dbReference>
<keyword evidence="4" id="KW-1185">Reference proteome</keyword>
<dbReference type="Proteomes" id="UP000276232">
    <property type="component" value="Unassembled WGS sequence"/>
</dbReference>
<comment type="caution">
    <text evidence="3">The sequence shown here is derived from an EMBL/GenBank/DDBJ whole genome shotgun (WGS) entry which is preliminary data.</text>
</comment>
<dbReference type="AlphaFoldDB" id="A0A3N1G966"/>
<evidence type="ECO:0000256" key="1">
    <source>
        <dbReference type="SAM" id="MobiDB-lite"/>
    </source>
</evidence>
<dbReference type="GO" id="GO:0005737">
    <property type="term" value="C:cytoplasm"/>
    <property type="evidence" value="ECO:0007669"/>
    <property type="project" value="TreeGrafter"/>
</dbReference>
<name>A0A3N1G966_9ACTN</name>
<dbReference type="Gene3D" id="3.40.630.30">
    <property type="match status" value="2"/>
</dbReference>
<feature type="compositionally biased region" description="Basic and acidic residues" evidence="1">
    <location>
        <begin position="350"/>
        <end position="368"/>
    </location>
</feature>
<dbReference type="Pfam" id="PF13302">
    <property type="entry name" value="Acetyltransf_3"/>
    <property type="match status" value="2"/>
</dbReference>
<reference evidence="3 4" key="1">
    <citation type="journal article" date="2015" name="Stand. Genomic Sci.">
        <title>Genomic Encyclopedia of Bacterial and Archaeal Type Strains, Phase III: the genomes of soil and plant-associated and newly described type strains.</title>
        <authorList>
            <person name="Whitman W.B."/>
            <person name="Woyke T."/>
            <person name="Klenk H.P."/>
            <person name="Zhou Y."/>
            <person name="Lilburn T.G."/>
            <person name="Beck B.J."/>
            <person name="De Vos P."/>
            <person name="Vandamme P."/>
            <person name="Eisen J.A."/>
            <person name="Garrity G."/>
            <person name="Hugenholtz P."/>
            <person name="Kyrpides N.C."/>
        </authorList>
    </citation>
    <scope>NUCLEOTIDE SEQUENCE [LARGE SCALE GENOMIC DNA]</scope>
    <source>
        <strain evidence="3 4">CECT 7306</strain>
    </source>
</reference>
<evidence type="ECO:0000259" key="2">
    <source>
        <dbReference type="PROSITE" id="PS51186"/>
    </source>
</evidence>
<dbReference type="EMBL" id="RJKN01000010">
    <property type="protein sequence ID" value="ROP26764.1"/>
    <property type="molecule type" value="Genomic_DNA"/>
</dbReference>
<dbReference type="InterPro" id="IPR051908">
    <property type="entry name" value="Ribosomal_N-acetyltransferase"/>
</dbReference>
<gene>
    <name evidence="3" type="ORF">EDC03_3234</name>
</gene>
<dbReference type="SUPFAM" id="SSF55729">
    <property type="entry name" value="Acyl-CoA N-acyltransferases (Nat)"/>
    <property type="match status" value="2"/>
</dbReference>
<feature type="domain" description="N-acetyltransferase" evidence="2">
    <location>
        <begin position="16"/>
        <end position="171"/>
    </location>
</feature>
<evidence type="ECO:0000313" key="3">
    <source>
        <dbReference type="EMBL" id="ROP26764.1"/>
    </source>
</evidence>
<dbReference type="PANTHER" id="PTHR43441:SF10">
    <property type="entry name" value="ACETYLTRANSFERASE"/>
    <property type="match status" value="1"/>
</dbReference>
<dbReference type="OrthoDB" id="9795188at2"/>
<dbReference type="InterPro" id="IPR016181">
    <property type="entry name" value="Acyl_CoA_acyltransferase"/>
</dbReference>
<sequence>MQTPAAPPVLVVADGVRLRPVTEEDTDAVAATAAEPRFARWTTVPVPYAREDAAAWVRAAAAGWDDGRALTWAVEVDGRYAGAVDLQVAGDGGVSVGYALAASARGRGVMTAVLRTLLPWAAEHGAAVVRWQAHVGNWASRRAAWAAGVRVEGTVRRQSEQRGVLHDCWVGTWVAGDPVTPATPWLDVPRVALPDVGAELRPWREDDAARVVAACEDPLTRRWLPHLPSPYTEEDALGFVGAMRTDAADGHAVGWCLAGEPAPGEEAGPALASVTVFGLGQGARPAEVGYWAHPDARGRGVVTAGVRAAVRHALLPEDVGGLGLPAVLLRVEEGNAASAAVARRAGGRPAGHDVAQRPPDADGRTGPLHELERFLVRAEDVVADEPARA</sequence>
<feature type="domain" description="N-acetyltransferase" evidence="2">
    <location>
        <begin position="198"/>
        <end position="377"/>
    </location>
</feature>
<dbReference type="InterPro" id="IPR000182">
    <property type="entry name" value="GNAT_dom"/>
</dbReference>
<dbReference type="GO" id="GO:1990189">
    <property type="term" value="F:protein N-terminal-serine acetyltransferase activity"/>
    <property type="evidence" value="ECO:0007669"/>
    <property type="project" value="TreeGrafter"/>
</dbReference>
<organism evidence="3 4">
    <name type="scientific">Pseudokineococcus lusitanus</name>
    <dbReference type="NCBI Taxonomy" id="763993"/>
    <lineage>
        <taxon>Bacteria</taxon>
        <taxon>Bacillati</taxon>
        <taxon>Actinomycetota</taxon>
        <taxon>Actinomycetes</taxon>
        <taxon>Kineosporiales</taxon>
        <taxon>Kineosporiaceae</taxon>
        <taxon>Pseudokineococcus</taxon>
    </lineage>
</organism>
<dbReference type="PANTHER" id="PTHR43441">
    <property type="entry name" value="RIBOSOMAL-PROTEIN-SERINE ACETYLTRANSFERASE"/>
    <property type="match status" value="1"/>
</dbReference>
<dbReference type="PROSITE" id="PS51186">
    <property type="entry name" value="GNAT"/>
    <property type="match status" value="2"/>
</dbReference>
<accession>A0A3N1G966</accession>
<dbReference type="InParanoid" id="A0A3N1G966"/>
<protein>
    <submittedName>
        <fullName evidence="3">RimJ/RimL family protein N-acetyltransferase</fullName>
    </submittedName>
</protein>
<dbReference type="GO" id="GO:0008999">
    <property type="term" value="F:protein-N-terminal-alanine acetyltransferase activity"/>
    <property type="evidence" value="ECO:0007669"/>
    <property type="project" value="TreeGrafter"/>
</dbReference>
<proteinExistence type="predicted"/>
<evidence type="ECO:0000313" key="4">
    <source>
        <dbReference type="Proteomes" id="UP000276232"/>
    </source>
</evidence>